<feature type="binding site" evidence="23">
    <location>
        <position position="359"/>
    </location>
    <ligand>
        <name>7-phospho-2-dehydro-3-deoxy-D-arabino-heptonate</name>
        <dbReference type="ChEBI" id="CHEBI:58394"/>
    </ligand>
</feature>
<evidence type="ECO:0000256" key="1">
    <source>
        <dbReference type="ARBA" id="ARBA00004496"/>
    </source>
</evidence>
<dbReference type="InterPro" id="IPR010110">
    <property type="entry name" value="Shikimate_DH_AroM-type"/>
</dbReference>
<evidence type="ECO:0000256" key="5">
    <source>
        <dbReference type="ARBA" id="ARBA00009349"/>
    </source>
</evidence>
<dbReference type="PANTHER" id="PTHR21090">
    <property type="entry name" value="AROM/DEHYDROQUINATE SYNTHASE"/>
    <property type="match status" value="1"/>
</dbReference>
<dbReference type="InterPro" id="IPR046346">
    <property type="entry name" value="Aminoacid_DH-like_N_sf"/>
</dbReference>
<dbReference type="GO" id="GO:0005737">
    <property type="term" value="C:cytoplasm"/>
    <property type="evidence" value="ECO:0007669"/>
    <property type="project" value="UniProtKB-SubCell"/>
</dbReference>
<dbReference type="Pfam" id="PF01202">
    <property type="entry name" value="SKI"/>
    <property type="match status" value="1"/>
</dbReference>
<dbReference type="Pfam" id="PF01761">
    <property type="entry name" value="DHQ_synthase"/>
    <property type="match status" value="1"/>
</dbReference>
<dbReference type="PANTHER" id="PTHR21090:SF5">
    <property type="entry name" value="PENTAFUNCTIONAL AROM POLYPEPTIDE"/>
    <property type="match status" value="1"/>
</dbReference>
<dbReference type="Gene3D" id="3.65.10.10">
    <property type="entry name" value="Enolpyruvate transferase domain"/>
    <property type="match status" value="2"/>
</dbReference>
<evidence type="ECO:0000256" key="17">
    <source>
        <dbReference type="ARBA" id="ARBA00023141"/>
    </source>
</evidence>
<dbReference type="GO" id="GO:0003856">
    <property type="term" value="F:3-dehydroquinate synthase activity"/>
    <property type="evidence" value="ECO:0007669"/>
    <property type="project" value="UniProtKB-UniRule"/>
</dbReference>
<dbReference type="EMBL" id="LXPE01000060">
    <property type="protein sequence ID" value="OBA25633.1"/>
    <property type="molecule type" value="Genomic_DNA"/>
</dbReference>
<evidence type="ECO:0000256" key="18">
    <source>
        <dbReference type="ARBA" id="ARBA00023239"/>
    </source>
</evidence>
<evidence type="ECO:0000256" key="21">
    <source>
        <dbReference type="ARBA" id="ARBA00048567"/>
    </source>
</evidence>
<dbReference type="GO" id="GO:0003866">
    <property type="term" value="F:3-phosphoshikimate 1-carboxyvinyltransferase activity"/>
    <property type="evidence" value="ECO:0007669"/>
    <property type="project" value="UniProtKB-UniRule"/>
</dbReference>
<dbReference type="HAMAP" id="MF_03143">
    <property type="entry name" value="Pentafunct_AroM"/>
    <property type="match status" value="1"/>
</dbReference>
<dbReference type="Pfam" id="PF24621">
    <property type="entry name" value="DHQS_C"/>
    <property type="match status" value="1"/>
</dbReference>
<dbReference type="GO" id="GO:0008652">
    <property type="term" value="P:amino acid biosynthetic process"/>
    <property type="evidence" value="ECO:0007669"/>
    <property type="project" value="UniProtKB-KW"/>
</dbReference>
<feature type="binding site" evidence="23">
    <location>
        <begin position="191"/>
        <end position="194"/>
    </location>
    <ligand>
        <name>7-phospho-2-dehydro-3-deoxy-D-arabino-heptonate</name>
        <dbReference type="ChEBI" id="CHEBI:58394"/>
    </ligand>
</feature>
<dbReference type="Gene3D" id="3.40.50.300">
    <property type="entry name" value="P-loop containing nucleotide triphosphate hydrolases"/>
    <property type="match status" value="1"/>
</dbReference>
<dbReference type="Gene3D" id="3.20.20.70">
    <property type="entry name" value="Aldolase class I"/>
    <property type="match status" value="1"/>
</dbReference>
<comment type="caution">
    <text evidence="31">The sequence shown here is derived from an EMBL/GenBank/DDBJ whole genome shotgun (WGS) entry which is preliminary data.</text>
</comment>
<comment type="catalytic activity">
    <reaction evidence="23 24">
        <text>3-dehydroquinate = 3-dehydroshikimate + H2O</text>
        <dbReference type="Rhea" id="RHEA:21096"/>
        <dbReference type="ChEBI" id="CHEBI:15377"/>
        <dbReference type="ChEBI" id="CHEBI:16630"/>
        <dbReference type="ChEBI" id="CHEBI:32364"/>
        <dbReference type="EC" id="4.2.1.10"/>
    </reaction>
</comment>
<keyword evidence="12 23" id="KW-0418">Kinase</keyword>
<organism evidence="31 32">
    <name type="scientific">Hanseniaspora valbyensis NRRL Y-1626</name>
    <dbReference type="NCBI Taxonomy" id="766949"/>
    <lineage>
        <taxon>Eukaryota</taxon>
        <taxon>Fungi</taxon>
        <taxon>Dikarya</taxon>
        <taxon>Ascomycota</taxon>
        <taxon>Saccharomycotina</taxon>
        <taxon>Saccharomycetes</taxon>
        <taxon>Saccharomycodales</taxon>
        <taxon>Saccharomycodaceae</taxon>
        <taxon>Hanseniaspora</taxon>
    </lineage>
</organism>
<dbReference type="FunFam" id="3.65.10.10:FF:000008">
    <property type="entry name" value="Pentafunctional AROM polypeptide"/>
    <property type="match status" value="1"/>
</dbReference>
<dbReference type="InterPro" id="IPR006264">
    <property type="entry name" value="EPSP_synthase"/>
</dbReference>
<dbReference type="PROSITE" id="PS00104">
    <property type="entry name" value="EPSP_SYNTHASE_1"/>
    <property type="match status" value="1"/>
</dbReference>
<keyword evidence="16 23" id="KW-0560">Oxidoreductase</keyword>
<dbReference type="PIRSF" id="PIRSF000514">
    <property type="entry name" value="Pentafunct_AroM"/>
    <property type="match status" value="1"/>
</dbReference>
<comment type="cofactor">
    <cofactor evidence="23 24">
        <name>Zn(2+)</name>
        <dbReference type="ChEBI" id="CHEBI:29105"/>
    </cofactor>
    <text evidence="23 24">Binds 2 Zn(2+) ions per subunit.</text>
</comment>
<comment type="similarity">
    <text evidence="23 24">In the 2nd section; belongs to the EPSP synthase family.</text>
</comment>
<dbReference type="InterPro" id="IPR013785">
    <property type="entry name" value="Aldolase_TIM"/>
</dbReference>
<dbReference type="NCBIfam" id="TIGR01357">
    <property type="entry name" value="aroB"/>
    <property type="match status" value="1"/>
</dbReference>
<keyword evidence="7 23" id="KW-0963">Cytoplasm</keyword>
<dbReference type="GO" id="GO:0009423">
    <property type="term" value="P:chorismate biosynthetic process"/>
    <property type="evidence" value="ECO:0007669"/>
    <property type="project" value="UniProtKB-UniRule"/>
</dbReference>
<dbReference type="FunFam" id="3.40.50.300:FF:001256">
    <property type="entry name" value="Pentafunctional AROM polypeptide"/>
    <property type="match status" value="1"/>
</dbReference>
<feature type="domain" description="SDH C-terminal" evidence="29">
    <location>
        <begin position="1546"/>
        <end position="1575"/>
    </location>
</feature>
<name>A0A1B7TA89_9ASCO</name>
<evidence type="ECO:0000256" key="9">
    <source>
        <dbReference type="ARBA" id="ARBA00022679"/>
    </source>
</evidence>
<dbReference type="CDD" id="cd00464">
    <property type="entry name" value="SK"/>
    <property type="match status" value="1"/>
</dbReference>
<feature type="active site" description="Proton acceptor; for 3-dehydroquinate synthase activity" evidence="23">
    <location>
        <position position="263"/>
    </location>
</feature>
<feature type="region of interest" description="3-dehydroquinate synthase" evidence="23">
    <location>
        <begin position="1"/>
        <end position="387"/>
    </location>
</feature>
<dbReference type="SUPFAM" id="SSF53223">
    <property type="entry name" value="Aminoacid dehydrogenase-like, N-terminal domain"/>
    <property type="match status" value="1"/>
</dbReference>
<comment type="similarity">
    <text evidence="23 24">In the 3rd section; belongs to the shikimate kinase family.</text>
</comment>
<dbReference type="SUPFAM" id="SSF51569">
    <property type="entry name" value="Aldolase"/>
    <property type="match status" value="1"/>
</dbReference>
<dbReference type="GO" id="GO:0003855">
    <property type="term" value="F:3-dehydroquinate dehydratase activity"/>
    <property type="evidence" value="ECO:0007669"/>
    <property type="project" value="UniProtKB-UniRule"/>
</dbReference>
<dbReference type="NCBIfam" id="TIGR01093">
    <property type="entry name" value="aroD"/>
    <property type="match status" value="1"/>
</dbReference>
<evidence type="ECO:0000256" key="22">
    <source>
        <dbReference type="ARBA" id="ARBA00054455"/>
    </source>
</evidence>
<dbReference type="FunFam" id="3.40.50.1970:FF:000007">
    <property type="entry name" value="Pentafunctional AROM polypeptide"/>
    <property type="match status" value="1"/>
</dbReference>
<feature type="domain" description="Shikimate dehydrogenase substrate binding N-terminal" evidence="28">
    <location>
        <begin position="1300"/>
        <end position="1381"/>
    </location>
</feature>
<feature type="binding site" evidence="23">
    <location>
        <begin position="176"/>
        <end position="179"/>
    </location>
    <ligand>
        <name>NAD(+)</name>
        <dbReference type="ChEBI" id="CHEBI:57540"/>
    </ligand>
</feature>
<feature type="binding site" evidence="23">
    <location>
        <position position="116"/>
    </location>
    <ligand>
        <name>NAD(+)</name>
        <dbReference type="ChEBI" id="CHEBI:57540"/>
    </ligand>
</feature>
<comment type="similarity">
    <text evidence="5">In the N-terminal section; belongs to the shikimate kinase family.</text>
</comment>
<dbReference type="InterPro" id="IPR031322">
    <property type="entry name" value="Shikimate/glucono_kinase"/>
</dbReference>
<feature type="active site" description="Schiff-base intermediate with substrate; for 3-dehydroquinate dehydratase activity" evidence="23">
    <location>
        <position position="1214"/>
    </location>
</feature>
<evidence type="ECO:0000313" key="32">
    <source>
        <dbReference type="Proteomes" id="UP000092321"/>
    </source>
</evidence>
<dbReference type="NCBIfam" id="TIGR01356">
    <property type="entry name" value="aroA"/>
    <property type="match status" value="1"/>
</dbReference>
<dbReference type="EC" id="1.1.1.25" evidence="23"/>
<dbReference type="Pfam" id="PF08501">
    <property type="entry name" value="Shikimate_dh_N"/>
    <property type="match status" value="1"/>
</dbReference>
<keyword evidence="11 23" id="KW-0547">Nucleotide-binding</keyword>
<feature type="region of interest" description="Shikimate dehydrogenase" evidence="23">
    <location>
        <begin position="1295"/>
        <end position="1578"/>
    </location>
</feature>
<keyword evidence="10 23" id="KW-0479">Metal-binding</keyword>
<feature type="domain" description="3-dehydroquinate synthase C-terminal" evidence="30">
    <location>
        <begin position="188"/>
        <end position="360"/>
    </location>
</feature>
<comment type="pathway">
    <text evidence="23 24">Metabolic intermediate biosynthesis; chorismate biosynthesis; chorismate from D-erythrose 4-phosphate and phosphoenolpyruvate: step 2/7.</text>
</comment>
<evidence type="ECO:0000256" key="14">
    <source>
        <dbReference type="ARBA" id="ARBA00022840"/>
    </source>
</evidence>
<evidence type="ECO:0000259" key="26">
    <source>
        <dbReference type="Pfam" id="PF01488"/>
    </source>
</evidence>
<keyword evidence="8 23" id="KW-0028">Amino-acid biosynthesis</keyword>
<dbReference type="GO" id="GO:0005524">
    <property type="term" value="F:ATP binding"/>
    <property type="evidence" value="ECO:0007669"/>
    <property type="project" value="UniProtKB-UniRule"/>
</dbReference>
<feature type="binding site" evidence="23">
    <location>
        <begin position="111"/>
        <end position="113"/>
    </location>
    <ligand>
        <name>NAD(+)</name>
        <dbReference type="ChEBI" id="CHEBI:57540"/>
    </ligand>
</feature>
<comment type="subcellular location">
    <subcellularLocation>
        <location evidence="1 23 24">Cytoplasm</location>
    </subcellularLocation>
</comment>
<dbReference type="NCBIfam" id="TIGR01809">
    <property type="entry name" value="Shik-DH-AROM"/>
    <property type="match status" value="1"/>
</dbReference>
<comment type="similarity">
    <text evidence="23">In the N-terminal section; belongs to the sugar phosphate cyclases superfamily. Dehydroquinate synthase family.</text>
</comment>
<dbReference type="InterPro" id="IPR056179">
    <property type="entry name" value="DHQS_C"/>
</dbReference>
<dbReference type="InterPro" id="IPR001986">
    <property type="entry name" value="Enolpyruvate_Tfrase_dom"/>
</dbReference>
<dbReference type="OrthoDB" id="197068at2759"/>
<dbReference type="GO" id="GO:0004765">
    <property type="term" value="F:shikimate kinase activity"/>
    <property type="evidence" value="ECO:0007669"/>
    <property type="project" value="UniProtKB-UniRule"/>
</dbReference>
<feature type="active site" description="Proton acceptor; for 3-dehydroquinate synthase activity" evidence="23">
    <location>
        <position position="278"/>
    </location>
</feature>
<comment type="pathway">
    <text evidence="2 23 24">Metabolic intermediate biosynthesis; chorismate biosynthesis; chorismate from D-erythrose 4-phosphate and phosphoenolpyruvate: step 6/7.</text>
</comment>
<evidence type="ECO:0000256" key="20">
    <source>
        <dbReference type="ARBA" id="ARBA00044633"/>
    </source>
</evidence>
<dbReference type="EC" id="2.5.1.19" evidence="23"/>
<evidence type="ECO:0000256" key="15">
    <source>
        <dbReference type="ARBA" id="ARBA00022857"/>
    </source>
</evidence>
<keyword evidence="17 23" id="KW-0057">Aromatic amino acid biosynthesis</keyword>
<dbReference type="Pfam" id="PF01487">
    <property type="entry name" value="DHquinase_I"/>
    <property type="match status" value="1"/>
</dbReference>
<feature type="binding site" evidence="23">
    <location>
        <position position="274"/>
    </location>
    <ligand>
        <name>7-phospho-2-dehydro-3-deoxy-D-arabino-heptonate</name>
        <dbReference type="ChEBI" id="CHEBI:58394"/>
    </ligand>
</feature>
<feature type="binding site" evidence="23">
    <location>
        <position position="127"/>
    </location>
    <ligand>
        <name>7-phospho-2-dehydro-3-deoxy-D-arabino-heptonate</name>
        <dbReference type="ChEBI" id="CHEBI:58394"/>
    </ligand>
</feature>
<dbReference type="InterPro" id="IPR008289">
    <property type="entry name" value="Pentafunct_AroM"/>
</dbReference>
<feature type="binding site" evidence="23">
    <location>
        <position position="290"/>
    </location>
    <ligand>
        <name>7-phospho-2-dehydro-3-deoxy-D-arabino-heptonate</name>
        <dbReference type="ChEBI" id="CHEBI:58394"/>
    </ligand>
</feature>
<dbReference type="GO" id="GO:0009073">
    <property type="term" value="P:aromatic amino acid family biosynthetic process"/>
    <property type="evidence" value="ECO:0007669"/>
    <property type="project" value="UniProtKB-UniRule"/>
</dbReference>
<keyword evidence="13 23" id="KW-0862">Zinc</keyword>
<evidence type="ECO:0000256" key="10">
    <source>
        <dbReference type="ARBA" id="ARBA00022723"/>
    </source>
</evidence>
<evidence type="ECO:0000256" key="16">
    <source>
        <dbReference type="ARBA" id="ARBA00023002"/>
    </source>
</evidence>
<proteinExistence type="inferred from homology"/>
<gene>
    <name evidence="31" type="ORF">HANVADRAFT_53784</name>
</gene>
<dbReference type="Gene3D" id="1.20.1090.10">
    <property type="entry name" value="Dehydroquinate synthase-like - alpha domain"/>
    <property type="match status" value="1"/>
</dbReference>
<dbReference type="HAMAP" id="MF_00109">
    <property type="entry name" value="Shikimate_kinase"/>
    <property type="match status" value="1"/>
</dbReference>
<evidence type="ECO:0000256" key="13">
    <source>
        <dbReference type="ARBA" id="ARBA00022833"/>
    </source>
</evidence>
<dbReference type="FunFam" id="3.20.20.70:FF:000135">
    <property type="entry name" value="Pentafunctional AROM polypeptide"/>
    <property type="match status" value="1"/>
</dbReference>
<feature type="binding site" evidence="23">
    <location>
        <position position="149"/>
    </location>
    <ligand>
        <name>7-phospho-2-dehydro-3-deoxy-D-arabino-heptonate</name>
        <dbReference type="ChEBI" id="CHEBI:58394"/>
    </ligand>
</feature>
<sequence length="1578" mass="173980">MSSELHKVKILGKDSIHVGYNIQDEFVSSILNKCKSSTYVAVYDTNVAETPYLKQLLENLSSKLNKDEQRLLTFSVSPGEANKTRAQKEKIEDFMLLQGCTRDTVVLAIGGGIIGDMIGFVAATFMRGVRVVQIPTSLLAMVDSSIGGKTAVDTPLGKNFIGAFWQPEFVLVDVKWLETLPKREFINGIAEVIKTAAIWNSAEFARLEENADSFLEVVNSQSKLPNNDKIFYTDINKILDHVIKLVLESIKVKAEVVSADEREGGLRNLLNFGHTIGHAYEAILTPQALHGECVAIGICKEAELSRYLGILSPTQVARLYKILSAYGLPTSVEESWFRTICENKKTPLNILLEKMAIDKKNDGSKKKVVLLESIGKCYGTSAHHVSDEDLKVVLTDETLVYPFENTVETTITPPGSKSISNRALVLACLGKGECKIKNLLHSDDTKHMLAAVSNLKGAKISLEDNGETVVVDGNGGDLIATDVPLYLGNAGTASRFLTSVAALVSSSKTTQSLVLTGNKRMQERPIGPLVDALRANGVVVDYLNNEGSLPLKVDTEKSIFKGGKIELAATVSSQYVSSILMCAPYAEEPVTLSLVGGKPISQLYIDMTIKMMEKFGVNVTKSTEQEYTYNIPKAQYVNPKEYVIESDASSATYPLAFAAMTGSTITVPNIGFESLQGDARFAVDVLKPMGCKVVQTATSTTVTGPKAGQLKPLKHVDMEPMTDAFLTACVVAAVATNHSEGEVTTIEGIANQRVKECNRILAMVTELAKFGVQANELPDGIQVHGLNSISDLKNPGSVNTYDDHRVAMSFSLLADLVKDSEPVRILERKTTGKTWPGWWDVLHTSLLTKLDGAEPLRPIQQQLNSHSQPSMVIIGMRAAGKTTFSKWAAQTLGYKWLDLDTEFEKKYCNDSDMRTIKEFVAANGWDAFREKETFVFEDVLAKYGQKGYILSTGGGIVEAEESRNALKQFAFKDNGVVLHLHRDINETVNFLMKDPTRPAYAEDIRAVWERRENWYHTCSNFVFGSPHCENDDEFQRLRESFGSFCKTVVGQKKVEIPLNKRSAFVCLTFDNLTKQDPKTLKAITYGCDAVELRVDHLKDYTPSSVMKQLCYLRMATGSLPVVFTIRTKPQGGLFPEDWKKVIALYRASIKAAVEYIDLELTMPKDIQTIVMNERTSVTKVIASHHDFAAEFKWDNEEWENRFNQAVALNVDIVKFVGMAKCLEDNWALEEFRAKHQSKPLIAINMSEVGKISRVINNLLTPITSSALPSSAAPGQLTIKQINEMYFEMGGEDLKRREMFVVGTPISHSRSPILHNTGYEILGLPYKFDRFETSSADEVAAKLLSKKDLGGLAVTIPLKLDIMKYMTELTDAATVIGAVNTVIPLGDGKFRGDNTDWIGIYKSLTSAGVPTKLPEGSVSGLVVGAGGTSRAAIYALHQLGCHKVYMINRTSSKLHSLKKEMPAEMNIEVIDTVEEISNIKEPINVAVSCVPADKPLDASLVEKLTKILSKEKSNNFAPTLLEAAYKPPYTPIMKLAKEEHGWKVVEGAKMLVYQGVAQFQKWTGYEAPLEPIYNAVVQD</sequence>
<dbReference type="InterPro" id="IPR013708">
    <property type="entry name" value="Shikimate_DH-bd_N"/>
</dbReference>
<evidence type="ECO:0000259" key="25">
    <source>
        <dbReference type="Pfam" id="PF00275"/>
    </source>
</evidence>
<evidence type="ECO:0000259" key="28">
    <source>
        <dbReference type="Pfam" id="PF08501"/>
    </source>
</evidence>
<keyword evidence="19 23" id="KW-0511">Multifunctional enzyme</keyword>
<dbReference type="InterPro" id="IPR027417">
    <property type="entry name" value="P-loop_NTPase"/>
</dbReference>
<dbReference type="InterPro" id="IPR013792">
    <property type="entry name" value="RNA3'P_cycl/enolpyr_Trfase_a/b"/>
</dbReference>
<dbReference type="CDD" id="cd00502">
    <property type="entry name" value="DHQase_I"/>
    <property type="match status" value="1"/>
</dbReference>
<feature type="binding site" evidence="23">
    <location>
        <position position="143"/>
    </location>
    <ligand>
        <name>7-phospho-2-dehydro-3-deoxy-D-arabino-heptonate</name>
        <dbReference type="ChEBI" id="CHEBI:58394"/>
    </ligand>
</feature>
<dbReference type="GO" id="GO:0046872">
    <property type="term" value="F:metal ion binding"/>
    <property type="evidence" value="ECO:0007669"/>
    <property type="project" value="UniProtKB-UniRule"/>
</dbReference>
<keyword evidence="15 23" id="KW-0521">NADP</keyword>
<comment type="pathway">
    <text evidence="23 24">Metabolic intermediate biosynthesis; chorismate biosynthesis; chorismate from D-erythrose 4-phosphate and phosphoenolpyruvate: step 4/7.</text>
</comment>
<comment type="pathway">
    <text evidence="23 24">Metabolic intermediate biosynthesis; chorismate biosynthesis; chorismate from D-erythrose 4-phosphate and phosphoenolpyruvate: step 3/7.</text>
</comment>
<accession>A0A1B7TA89</accession>
<evidence type="ECO:0000256" key="2">
    <source>
        <dbReference type="ARBA" id="ARBA00004811"/>
    </source>
</evidence>
<dbReference type="Gene3D" id="3.40.50.1970">
    <property type="match status" value="1"/>
</dbReference>
<evidence type="ECO:0000259" key="27">
    <source>
        <dbReference type="Pfam" id="PF01761"/>
    </source>
</evidence>
<dbReference type="InterPro" id="IPR030960">
    <property type="entry name" value="DHQS/DOIS_N"/>
</dbReference>
<comment type="catalytic activity">
    <reaction evidence="21 23 24">
        <text>shikimate + ATP = 3-phosphoshikimate + ADP + H(+)</text>
        <dbReference type="Rhea" id="RHEA:13121"/>
        <dbReference type="ChEBI" id="CHEBI:15378"/>
        <dbReference type="ChEBI" id="CHEBI:30616"/>
        <dbReference type="ChEBI" id="CHEBI:36208"/>
        <dbReference type="ChEBI" id="CHEBI:145989"/>
        <dbReference type="ChEBI" id="CHEBI:456216"/>
        <dbReference type="EC" id="2.7.1.71"/>
    </reaction>
</comment>
<comment type="caution">
    <text evidence="23">Lacks conserved residue(s) required for the propagation of feature annotation.</text>
</comment>
<dbReference type="GO" id="GO:0004764">
    <property type="term" value="F:shikimate 3-dehydrogenase (NADP+) activity"/>
    <property type="evidence" value="ECO:0007669"/>
    <property type="project" value="UniProtKB-UniRule"/>
</dbReference>
<dbReference type="InterPro" id="IPR016037">
    <property type="entry name" value="DHQ_synth_AroB"/>
</dbReference>
<reference evidence="32" key="1">
    <citation type="journal article" date="2016" name="Proc. Natl. Acad. Sci. U.S.A.">
        <title>Comparative genomics of biotechnologically important yeasts.</title>
        <authorList>
            <person name="Riley R."/>
            <person name="Haridas S."/>
            <person name="Wolfe K.H."/>
            <person name="Lopes M.R."/>
            <person name="Hittinger C.T."/>
            <person name="Goeker M."/>
            <person name="Salamov A.A."/>
            <person name="Wisecaver J.H."/>
            <person name="Long T.M."/>
            <person name="Calvey C.H."/>
            <person name="Aerts A.L."/>
            <person name="Barry K.W."/>
            <person name="Choi C."/>
            <person name="Clum A."/>
            <person name="Coughlan A.Y."/>
            <person name="Deshpande S."/>
            <person name="Douglass A.P."/>
            <person name="Hanson S.J."/>
            <person name="Klenk H.-P."/>
            <person name="LaButti K.M."/>
            <person name="Lapidus A."/>
            <person name="Lindquist E.A."/>
            <person name="Lipzen A.M."/>
            <person name="Meier-Kolthoff J.P."/>
            <person name="Ohm R.A."/>
            <person name="Otillar R.P."/>
            <person name="Pangilinan J.L."/>
            <person name="Peng Y."/>
            <person name="Rokas A."/>
            <person name="Rosa C.A."/>
            <person name="Scheuner C."/>
            <person name="Sibirny A.A."/>
            <person name="Slot J.C."/>
            <person name="Stielow J.B."/>
            <person name="Sun H."/>
            <person name="Kurtzman C.P."/>
            <person name="Blackwell M."/>
            <person name="Grigoriev I.V."/>
            <person name="Jeffries T.W."/>
        </authorList>
    </citation>
    <scope>NUCLEOTIDE SEQUENCE [LARGE SCALE GENOMIC DNA]</scope>
    <source>
        <strain evidence="32">NRRL Y-1626</strain>
    </source>
</reference>
<dbReference type="InterPro" id="IPR023193">
    <property type="entry name" value="EPSP_synthase_CS"/>
</dbReference>
<keyword evidence="14 23" id="KW-0067">ATP-binding</keyword>
<feature type="binding site" evidence="23">
    <location>
        <position position="158"/>
    </location>
    <ligand>
        <name>NAD(+)</name>
        <dbReference type="ChEBI" id="CHEBI:57540"/>
    </ligand>
</feature>
<dbReference type="InterPro" id="IPR036968">
    <property type="entry name" value="Enolpyruvate_Tfrase_sf"/>
</dbReference>
<dbReference type="FunFam" id="1.20.1090.10:FF:000007">
    <property type="entry name" value="Pentafunctional AROM polypeptide"/>
    <property type="match status" value="1"/>
</dbReference>
<evidence type="ECO:0000256" key="24">
    <source>
        <dbReference type="PIRNR" id="PIRNR000514"/>
    </source>
</evidence>
<comment type="catalytic activity">
    <reaction evidence="23 24">
        <text>7-phospho-2-dehydro-3-deoxy-D-arabino-heptonate = 3-dehydroquinate + phosphate</text>
        <dbReference type="Rhea" id="RHEA:21968"/>
        <dbReference type="ChEBI" id="CHEBI:32364"/>
        <dbReference type="ChEBI" id="CHEBI:43474"/>
        <dbReference type="ChEBI" id="CHEBI:58394"/>
        <dbReference type="EC" id="4.2.3.4"/>
    </reaction>
</comment>
<feature type="active site" description="Proton acceptor; for 3-dehydroquinate dehydratase activity" evidence="23">
    <location>
        <position position="1185"/>
    </location>
</feature>
<evidence type="ECO:0000256" key="4">
    <source>
        <dbReference type="ARBA" id="ARBA00006477"/>
    </source>
</evidence>
<dbReference type="InterPro" id="IPR023000">
    <property type="entry name" value="Shikimate_kinase_CS"/>
</dbReference>
<dbReference type="EC" id="2.7.1.71" evidence="23"/>
<comment type="pathway">
    <text evidence="3 23 24">Metabolic intermediate biosynthesis; chorismate biosynthesis; chorismate from D-erythrose 4-phosphate and phosphoenolpyruvate: step 5/7.</text>
</comment>
<feature type="binding site" evidence="23">
    <location>
        <begin position="44"/>
        <end position="46"/>
    </location>
    <ligand>
        <name>NAD(+)</name>
        <dbReference type="ChEBI" id="CHEBI:57540"/>
    </ligand>
</feature>
<dbReference type="SUPFAM" id="SSF51735">
    <property type="entry name" value="NAD(P)-binding Rossmann-fold domains"/>
    <property type="match status" value="1"/>
</dbReference>
<feature type="binding site" evidence="23">
    <location>
        <position position="159"/>
    </location>
    <ligand>
        <name>7-phospho-2-dehydro-3-deoxy-D-arabino-heptonate</name>
        <dbReference type="ChEBI" id="CHEBI:58394"/>
    </ligand>
</feature>
<dbReference type="Pfam" id="PF18317">
    <property type="entry name" value="SDH_C"/>
    <property type="match status" value="1"/>
</dbReference>
<evidence type="ECO:0000256" key="8">
    <source>
        <dbReference type="ARBA" id="ARBA00022605"/>
    </source>
</evidence>
<feature type="binding site" evidence="23">
    <location>
        <position position="290"/>
    </location>
    <ligand>
        <name>Zn(2+)</name>
        <dbReference type="ChEBI" id="CHEBI:29105"/>
        <note>catalytic</note>
    </ligand>
</feature>
<evidence type="ECO:0000256" key="12">
    <source>
        <dbReference type="ARBA" id="ARBA00022777"/>
    </source>
</evidence>
<comment type="similarity">
    <text evidence="23 24">In the 4th section; belongs to the type-I 3-dehydroquinase family.</text>
</comment>
<feature type="binding site" evidence="23">
    <location>
        <position position="191"/>
    </location>
    <ligand>
        <name>Zn(2+)</name>
        <dbReference type="ChEBI" id="CHEBI:29105"/>
        <note>catalytic</note>
    </ligand>
</feature>
<evidence type="ECO:0000256" key="11">
    <source>
        <dbReference type="ARBA" id="ARBA00022741"/>
    </source>
</evidence>
<feature type="binding site" evidence="23">
    <location>
        <begin position="80"/>
        <end position="83"/>
    </location>
    <ligand>
        <name>NAD(+)</name>
        <dbReference type="ChEBI" id="CHEBI:57540"/>
    </ligand>
</feature>
<feature type="binding site" evidence="23">
    <location>
        <begin position="267"/>
        <end position="271"/>
    </location>
    <ligand>
        <name>7-phospho-2-dehydro-3-deoxy-D-arabino-heptonate</name>
        <dbReference type="ChEBI" id="CHEBI:58394"/>
    </ligand>
</feature>
<dbReference type="PROSITE" id="PS01128">
    <property type="entry name" value="SHIKIMATE_KINASE"/>
    <property type="match status" value="1"/>
</dbReference>
<dbReference type="PRINTS" id="PR01100">
    <property type="entry name" value="SHIKIMTKNASE"/>
</dbReference>
<comment type="function">
    <text evidence="22 23 24">The AROM polypeptide catalyzes 5 consecutive enzymatic reactions in prechorismate polyaromatic amino acid biosynthesis.</text>
</comment>
<evidence type="ECO:0000259" key="29">
    <source>
        <dbReference type="Pfam" id="PF18317"/>
    </source>
</evidence>
<evidence type="ECO:0000259" key="30">
    <source>
        <dbReference type="Pfam" id="PF24621"/>
    </source>
</evidence>
<comment type="catalytic activity">
    <reaction evidence="23 24">
        <text>shikimate + NADP(+) = 3-dehydroshikimate + NADPH + H(+)</text>
        <dbReference type="Rhea" id="RHEA:17737"/>
        <dbReference type="ChEBI" id="CHEBI:15378"/>
        <dbReference type="ChEBI" id="CHEBI:16630"/>
        <dbReference type="ChEBI" id="CHEBI:36208"/>
        <dbReference type="ChEBI" id="CHEBI:57783"/>
        <dbReference type="ChEBI" id="CHEBI:58349"/>
        <dbReference type="EC" id="1.1.1.25"/>
    </reaction>
</comment>
<dbReference type="Pfam" id="PF01488">
    <property type="entry name" value="Shikimate_DH"/>
    <property type="match status" value="1"/>
</dbReference>
<dbReference type="SUPFAM" id="SSF55205">
    <property type="entry name" value="EPT/RTPC-like"/>
    <property type="match status" value="1"/>
</dbReference>
<comment type="similarity">
    <text evidence="24">In the N-terminal section; belongs to the dehydroquinate synthase family.</text>
</comment>
<feature type="binding site" evidence="23">
    <location>
        <position position="274"/>
    </location>
    <ligand>
        <name>Zn(2+)</name>
        <dbReference type="ChEBI" id="CHEBI:29105"/>
        <note>catalytic</note>
    </ligand>
</feature>
<comment type="subunit">
    <text evidence="23 24">Homodimer.</text>
</comment>
<evidence type="ECO:0000256" key="7">
    <source>
        <dbReference type="ARBA" id="ARBA00022490"/>
    </source>
</evidence>
<dbReference type="InterPro" id="IPR041121">
    <property type="entry name" value="SDH_C"/>
</dbReference>
<keyword evidence="32" id="KW-1185">Reference proteome</keyword>
<evidence type="ECO:0000256" key="3">
    <source>
        <dbReference type="ARBA" id="ARBA00004842"/>
    </source>
</evidence>
<evidence type="ECO:0000313" key="31">
    <source>
        <dbReference type="EMBL" id="OBA25633.1"/>
    </source>
</evidence>
<dbReference type="HAMAP" id="MF_00210">
    <property type="entry name" value="EPSP_synth"/>
    <property type="match status" value="1"/>
</dbReference>
<dbReference type="InterPro" id="IPR006151">
    <property type="entry name" value="Shikm_DH/Glu-tRNA_Rdtase"/>
</dbReference>
<dbReference type="CDD" id="cd01556">
    <property type="entry name" value="EPSP_synthase"/>
    <property type="match status" value="1"/>
</dbReference>
<dbReference type="PROSITE" id="PS00885">
    <property type="entry name" value="EPSP_SYNTHASE_2"/>
    <property type="match status" value="1"/>
</dbReference>
<dbReference type="SUPFAM" id="SSF56796">
    <property type="entry name" value="Dehydroquinate synthase-like"/>
    <property type="match status" value="1"/>
</dbReference>
<comment type="similarity">
    <text evidence="23 24">In the C-terminal section; belongs to the shikimate dehydrogenase family.</text>
</comment>
<evidence type="ECO:0000256" key="19">
    <source>
        <dbReference type="ARBA" id="ARBA00023268"/>
    </source>
</evidence>
<dbReference type="FunFam" id="3.65.10.10:FF:000007">
    <property type="entry name" value="Pentafunctional AROM polypeptide"/>
    <property type="match status" value="1"/>
</dbReference>
<dbReference type="Proteomes" id="UP000092321">
    <property type="component" value="Unassembled WGS sequence"/>
</dbReference>
<comment type="similarity">
    <text evidence="6">Belongs to the EPSP synthase family.</text>
</comment>
<dbReference type="CDD" id="cd08195">
    <property type="entry name" value="DHQS"/>
    <property type="match status" value="1"/>
</dbReference>
<feature type="binding site" evidence="23">
    <location>
        <begin position="875"/>
        <end position="882"/>
    </location>
    <ligand>
        <name>ATP</name>
        <dbReference type="ChEBI" id="CHEBI:30616"/>
    </ligand>
</feature>
<dbReference type="Gene3D" id="3.40.50.10860">
    <property type="entry name" value="Leucine Dehydrogenase, chain A, domain 1"/>
    <property type="match status" value="1"/>
</dbReference>
<dbReference type="CDD" id="cd01065">
    <property type="entry name" value="NAD_bind_Shikimate_DH"/>
    <property type="match status" value="1"/>
</dbReference>
<feature type="binding site" evidence="23">
    <location>
        <begin position="136"/>
        <end position="137"/>
    </location>
    <ligand>
        <name>NAD(+)</name>
        <dbReference type="ChEBI" id="CHEBI:57540"/>
    </ligand>
</feature>
<dbReference type="InterPro" id="IPR000623">
    <property type="entry name" value="Shikimate_kinase/TSH1"/>
</dbReference>
<dbReference type="Pfam" id="PF00275">
    <property type="entry name" value="EPSP_synthase"/>
    <property type="match status" value="1"/>
</dbReference>
<dbReference type="InterPro" id="IPR036291">
    <property type="entry name" value="NAD(P)-bd_dom_sf"/>
</dbReference>
<comment type="similarity">
    <text evidence="4">In the 2nd section; belongs to the type-I 3-dehydroquinase family.</text>
</comment>
<dbReference type="UniPathway" id="UPA00053">
    <property type="reaction ID" value="UER00085"/>
</dbReference>
<keyword evidence="9 23" id="KW-0808">Transferase</keyword>
<feature type="domain" description="Enolpyruvate transferase" evidence="25">
    <location>
        <begin position="406"/>
        <end position="842"/>
    </location>
</feature>
<dbReference type="InterPro" id="IPR001381">
    <property type="entry name" value="DHquinase_I"/>
</dbReference>
<protein>
    <recommendedName>
        <fullName evidence="23">Pentafunctional AROM polypeptide</fullName>
    </recommendedName>
    <domain>
        <recommendedName>
            <fullName evidence="23">3-dehydroquinate synthase</fullName>
            <shortName evidence="23">DHQS</shortName>
            <ecNumber evidence="23">4.2.3.4</ecNumber>
        </recommendedName>
    </domain>
    <domain>
        <recommendedName>
            <fullName evidence="23">3-phosphoshikimate 1-carboxyvinyltransferase</fullName>
            <ecNumber evidence="23">2.5.1.19</ecNumber>
        </recommendedName>
        <alternativeName>
            <fullName evidence="23">5-enolpyruvylshikimate-3-phosphate synthase</fullName>
            <shortName evidence="23">EPSP synthase</shortName>
            <shortName evidence="23">EPSPS</shortName>
        </alternativeName>
    </domain>
    <domain>
        <recommendedName>
            <fullName evidence="23">Shikimate kinase</fullName>
            <shortName evidence="23">SK</shortName>
            <ecNumber evidence="23">2.7.1.71</ecNumber>
        </recommendedName>
    </domain>
    <domain>
        <recommendedName>
            <fullName evidence="23">3-dehydroquinate dehydratase</fullName>
            <shortName evidence="23">3-dehydroquinase</shortName>
            <ecNumber evidence="23">4.2.1.10</ecNumber>
        </recommendedName>
    </domain>
    <domain>
        <recommendedName>
            <fullName evidence="23">Shikimate dehydrogenase</fullName>
            <ecNumber evidence="23">1.1.1.25</ecNumber>
        </recommendedName>
    </domain>
</protein>
<dbReference type="EC" id="4.2.3.4" evidence="23"/>
<feature type="domain" description="Quinate/shikimate 5-dehydrogenase/glutamyl-tRNA reductase" evidence="26">
    <location>
        <begin position="1420"/>
        <end position="1495"/>
    </location>
</feature>
<evidence type="ECO:0000256" key="23">
    <source>
        <dbReference type="HAMAP-Rule" id="MF_03143"/>
    </source>
</evidence>
<feature type="binding site" evidence="23">
    <location>
        <position position="253"/>
    </location>
    <ligand>
        <name>7-phospho-2-dehydro-3-deoxy-D-arabino-heptonate</name>
        <dbReference type="ChEBI" id="CHEBI:58394"/>
    </ligand>
</feature>
<feature type="domain" description="3-dehydroquinate synthase N-terminal" evidence="27">
    <location>
        <begin position="74"/>
        <end position="186"/>
    </location>
</feature>
<comment type="catalytic activity">
    <reaction evidence="20">
        <text>3-phosphoshikimate + phosphoenolpyruvate = 5-O-(1-carboxyvinyl)-3-phosphoshikimate + phosphate</text>
        <dbReference type="Rhea" id="RHEA:21256"/>
        <dbReference type="ChEBI" id="CHEBI:43474"/>
        <dbReference type="ChEBI" id="CHEBI:57701"/>
        <dbReference type="ChEBI" id="CHEBI:58702"/>
        <dbReference type="ChEBI" id="CHEBI:145989"/>
        <dbReference type="EC" id="2.5.1.19"/>
    </reaction>
    <physiologicalReaction direction="left-to-right" evidence="20">
        <dbReference type="Rhea" id="RHEA:21257"/>
    </physiologicalReaction>
</comment>
<dbReference type="SUPFAM" id="SSF52540">
    <property type="entry name" value="P-loop containing nucleoside triphosphate hydrolases"/>
    <property type="match status" value="1"/>
</dbReference>
<feature type="binding site" evidence="23">
    <location>
        <position position="187"/>
    </location>
    <ligand>
        <name>NAD(+)</name>
        <dbReference type="ChEBI" id="CHEBI:57540"/>
    </ligand>
</feature>
<dbReference type="PROSITE" id="PS01028">
    <property type="entry name" value="DEHYDROQUINASE_I"/>
    <property type="match status" value="1"/>
</dbReference>
<keyword evidence="18 23" id="KW-0456">Lyase</keyword>
<dbReference type="EC" id="4.2.1.10" evidence="23"/>
<evidence type="ECO:0000256" key="6">
    <source>
        <dbReference type="ARBA" id="ARBA00009948"/>
    </source>
</evidence>
<dbReference type="InterPro" id="IPR018508">
    <property type="entry name" value="3-dehydroquinate_DH_AS"/>
</dbReference>
<dbReference type="Gene3D" id="3.40.50.720">
    <property type="entry name" value="NAD(P)-binding Rossmann-like Domain"/>
    <property type="match status" value="1"/>
</dbReference>